<accession>A0ABW3ENE0</accession>
<reference evidence="3" key="1">
    <citation type="journal article" date="2019" name="Int. J. Syst. Evol. Microbiol.">
        <title>The Global Catalogue of Microorganisms (GCM) 10K type strain sequencing project: providing services to taxonomists for standard genome sequencing and annotation.</title>
        <authorList>
            <consortium name="The Broad Institute Genomics Platform"/>
            <consortium name="The Broad Institute Genome Sequencing Center for Infectious Disease"/>
            <person name="Wu L."/>
            <person name="Ma J."/>
        </authorList>
    </citation>
    <scope>NUCLEOTIDE SEQUENCE [LARGE SCALE GENOMIC DNA]</scope>
    <source>
        <strain evidence="3">JCM 31202</strain>
    </source>
</reference>
<evidence type="ECO:0000259" key="1">
    <source>
        <dbReference type="Pfam" id="PF13676"/>
    </source>
</evidence>
<dbReference type="SUPFAM" id="SSF52200">
    <property type="entry name" value="Toll/Interleukin receptor TIR domain"/>
    <property type="match status" value="1"/>
</dbReference>
<gene>
    <name evidence="2" type="ORF">ACFQ11_14855</name>
</gene>
<dbReference type="EMBL" id="JBHTJA010000024">
    <property type="protein sequence ID" value="MFD0901677.1"/>
    <property type="molecule type" value="Genomic_DNA"/>
</dbReference>
<dbReference type="Gene3D" id="3.40.50.10140">
    <property type="entry name" value="Toll/interleukin-1 receptor homology (TIR) domain"/>
    <property type="match status" value="1"/>
</dbReference>
<comment type="caution">
    <text evidence="2">The sequence shown here is derived from an EMBL/GenBank/DDBJ whole genome shotgun (WGS) entry which is preliminary data.</text>
</comment>
<name>A0ABW3ENE0_9ACTN</name>
<dbReference type="InterPro" id="IPR035897">
    <property type="entry name" value="Toll_tir_struct_dom_sf"/>
</dbReference>
<dbReference type="InterPro" id="IPR000157">
    <property type="entry name" value="TIR_dom"/>
</dbReference>
<dbReference type="RefSeq" id="WP_378298888.1">
    <property type="nucleotide sequence ID" value="NZ_JBHTJA010000024.1"/>
</dbReference>
<dbReference type="Pfam" id="PF13676">
    <property type="entry name" value="TIR_2"/>
    <property type="match status" value="1"/>
</dbReference>
<evidence type="ECO:0000313" key="2">
    <source>
        <dbReference type="EMBL" id="MFD0901677.1"/>
    </source>
</evidence>
<keyword evidence="3" id="KW-1185">Reference proteome</keyword>
<sequence>MPEIFINYRTGDGENVAAFLDRELSDRFGWDTIFRASKSIPSGDDYRRALLDGVRRSDVLLALIGVRWLEVREDGRRRIDDPDDWVRREIVEAFGNDVRVIPILLNNAHLPTSDLLPPELEALAYCQHTRLDARNLDADLGRLARDLTKLVPGLKEAAAPEPEAEPRVVNNANDNARVGFQAGRVDSASFGADFFGDGDGRSATGDRR</sequence>
<evidence type="ECO:0000313" key="3">
    <source>
        <dbReference type="Proteomes" id="UP001596972"/>
    </source>
</evidence>
<feature type="domain" description="TIR" evidence="1">
    <location>
        <begin position="4"/>
        <end position="129"/>
    </location>
</feature>
<organism evidence="2 3">
    <name type="scientific">Actinomadura sediminis</name>
    <dbReference type="NCBI Taxonomy" id="1038904"/>
    <lineage>
        <taxon>Bacteria</taxon>
        <taxon>Bacillati</taxon>
        <taxon>Actinomycetota</taxon>
        <taxon>Actinomycetes</taxon>
        <taxon>Streptosporangiales</taxon>
        <taxon>Thermomonosporaceae</taxon>
        <taxon>Actinomadura</taxon>
    </lineage>
</organism>
<proteinExistence type="predicted"/>
<dbReference type="Proteomes" id="UP001596972">
    <property type="component" value="Unassembled WGS sequence"/>
</dbReference>
<keyword evidence="2" id="KW-0675">Receptor</keyword>
<protein>
    <submittedName>
        <fullName evidence="2">Toll/interleukin-1 receptor domain-containing protein</fullName>
    </submittedName>
</protein>